<feature type="signal peptide" evidence="4">
    <location>
        <begin position="1"/>
        <end position="20"/>
    </location>
</feature>
<dbReference type="Gene3D" id="3.40.250.10">
    <property type="entry name" value="Rhodanese-like domain"/>
    <property type="match status" value="2"/>
</dbReference>
<dbReference type="InterPro" id="IPR045078">
    <property type="entry name" value="TST/MPST-like"/>
</dbReference>
<dbReference type="CDD" id="cd01448">
    <property type="entry name" value="TST_Repeat_1"/>
    <property type="match status" value="1"/>
</dbReference>
<keyword evidence="1 6" id="KW-0808">Transferase</keyword>
<dbReference type="SMART" id="SM00450">
    <property type="entry name" value="RHOD"/>
    <property type="match status" value="2"/>
</dbReference>
<dbReference type="SUPFAM" id="SSF52821">
    <property type="entry name" value="Rhodanese/Cell cycle control phosphatase"/>
    <property type="match status" value="2"/>
</dbReference>
<evidence type="ECO:0000259" key="5">
    <source>
        <dbReference type="PROSITE" id="PS50206"/>
    </source>
</evidence>
<sequence>MLRALVLAFSALWLSAQVQAAEISPLVEAEWLDPHLNDENLVVLDVRSSIDGGGDRQSFEAAPIPGSRYSSYTDDGWREERDDVAGLLPEIEPLQELIGSLGIDNDTTVVIVPAGTGPTDFGSAARIYWTFKILGHDEVAILDGGFAGWQQQGFDVASGSVPATEAKQFHATLRKELIATTEQVEQARQSQTQLVDARPSDYFTGETISPAVRTAGTIPGARSLPYHSNFGDRAGAYYLDREGLSSRINTAELDRNAHTITFCNTGHWAATDWFVLSEVAGFDNVAMYDGSMAAWTISDSRPVQLARRGLERLQEALD</sequence>
<keyword evidence="2" id="KW-0677">Repeat</keyword>
<dbReference type="EC" id="2.8.1.1" evidence="6"/>
<keyword evidence="4" id="KW-0732">Signal</keyword>
<evidence type="ECO:0000313" key="6">
    <source>
        <dbReference type="EMBL" id="AMD00296.1"/>
    </source>
</evidence>
<proteinExistence type="predicted"/>
<dbReference type="InterPro" id="IPR036873">
    <property type="entry name" value="Rhodanese-like_dom_sf"/>
</dbReference>
<evidence type="ECO:0000256" key="3">
    <source>
        <dbReference type="SAM" id="MobiDB-lite"/>
    </source>
</evidence>
<dbReference type="AlphaFoldDB" id="A0A0X8HCW3"/>
<reference evidence="6 7" key="2">
    <citation type="submission" date="2016-02" db="EMBL/GenBank/DDBJ databases">
        <authorList>
            <person name="Wen L."/>
            <person name="He K."/>
            <person name="Yang H."/>
        </authorList>
    </citation>
    <scope>NUCLEOTIDE SEQUENCE [LARGE SCALE GENOMIC DNA]</scope>
    <source>
        <strain evidence="6 7">AGD 8-3</strain>
    </source>
</reference>
<dbReference type="OrthoDB" id="9781034at2"/>
<dbReference type="PANTHER" id="PTHR11364:SF27">
    <property type="entry name" value="SULFURTRANSFERASE"/>
    <property type="match status" value="1"/>
</dbReference>
<reference evidence="6 7" key="1">
    <citation type="journal article" date="2016" name="Genome Announc.">
        <title>Draft Genome Sequence of 'Halomonas chromatireducens' Strain AGD 8-3, a Haloalkaliphilic Chromate- and Selenite-Reducing Gammaproteobacterium.</title>
        <authorList>
            <person name="Sharko F.S."/>
            <person name="Shapovalova A.A."/>
            <person name="Tsygankova S.V."/>
            <person name="Komova A.V."/>
            <person name="Boulygina E.S."/>
            <person name="Teslyuk A.B."/>
            <person name="Gotovtsev P.M."/>
            <person name="Namsaraev Z.B."/>
            <person name="Khijniak T.V."/>
            <person name="Nedoluzhko A.V."/>
            <person name="Vasilov R.G."/>
        </authorList>
    </citation>
    <scope>NUCLEOTIDE SEQUENCE [LARGE SCALE GENOMIC DNA]</scope>
    <source>
        <strain evidence="6 7">AGD 8-3</strain>
    </source>
</reference>
<dbReference type="PATRIC" id="fig|507626.3.peg.1211"/>
<dbReference type="GO" id="GO:0004792">
    <property type="term" value="F:thiosulfate-cyanide sulfurtransferase activity"/>
    <property type="evidence" value="ECO:0007669"/>
    <property type="project" value="UniProtKB-EC"/>
</dbReference>
<name>A0A0X8HCW3_9GAMM</name>
<evidence type="ECO:0000256" key="4">
    <source>
        <dbReference type="SAM" id="SignalP"/>
    </source>
</evidence>
<feature type="domain" description="Rhodanese" evidence="5">
    <location>
        <begin position="37"/>
        <end position="158"/>
    </location>
</feature>
<evidence type="ECO:0000313" key="7">
    <source>
        <dbReference type="Proteomes" id="UP000063387"/>
    </source>
</evidence>
<evidence type="ECO:0000256" key="2">
    <source>
        <dbReference type="ARBA" id="ARBA00022737"/>
    </source>
</evidence>
<dbReference type="STRING" id="507626.LOKO_01227"/>
<evidence type="ECO:0000256" key="1">
    <source>
        <dbReference type="ARBA" id="ARBA00022679"/>
    </source>
</evidence>
<dbReference type="EMBL" id="CP014226">
    <property type="protein sequence ID" value="AMD00296.1"/>
    <property type="molecule type" value="Genomic_DNA"/>
</dbReference>
<dbReference type="KEGG" id="hco:LOKO_01227"/>
<feature type="region of interest" description="Disordered" evidence="3">
    <location>
        <begin position="52"/>
        <end position="75"/>
    </location>
</feature>
<dbReference type="InterPro" id="IPR001763">
    <property type="entry name" value="Rhodanese-like_dom"/>
</dbReference>
<dbReference type="RefSeq" id="WP_066446354.1">
    <property type="nucleotide sequence ID" value="NZ_CP014226.1"/>
</dbReference>
<feature type="domain" description="Rhodanese" evidence="5">
    <location>
        <begin position="188"/>
        <end position="304"/>
    </location>
</feature>
<organism evidence="6 7">
    <name type="scientific">Halomonas chromatireducens</name>
    <dbReference type="NCBI Taxonomy" id="507626"/>
    <lineage>
        <taxon>Bacteria</taxon>
        <taxon>Pseudomonadati</taxon>
        <taxon>Pseudomonadota</taxon>
        <taxon>Gammaproteobacteria</taxon>
        <taxon>Oceanospirillales</taxon>
        <taxon>Halomonadaceae</taxon>
        <taxon>Halomonas</taxon>
    </lineage>
</organism>
<dbReference type="PANTHER" id="PTHR11364">
    <property type="entry name" value="THIOSULFATE SULFERTANSFERASE"/>
    <property type="match status" value="1"/>
</dbReference>
<dbReference type="PROSITE" id="PS50206">
    <property type="entry name" value="RHODANESE_3"/>
    <property type="match status" value="2"/>
</dbReference>
<accession>A0A0X8HCW3</accession>
<dbReference type="Pfam" id="PF00581">
    <property type="entry name" value="Rhodanese"/>
    <property type="match status" value="2"/>
</dbReference>
<protein>
    <submittedName>
        <fullName evidence="6">Putative thiosulfate sulfurtransferase</fullName>
        <ecNumber evidence="6">2.8.1.1</ecNumber>
    </submittedName>
</protein>
<keyword evidence="7" id="KW-1185">Reference proteome</keyword>
<gene>
    <name evidence="6" type="primary">cysA_2</name>
    <name evidence="6" type="ORF">LOKO_01227</name>
</gene>
<feature type="chain" id="PRO_5007066812" evidence="4">
    <location>
        <begin position="21"/>
        <end position="318"/>
    </location>
</feature>
<dbReference type="Proteomes" id="UP000063387">
    <property type="component" value="Chromosome"/>
</dbReference>